<feature type="compositionally biased region" description="Basic and acidic residues" evidence="1">
    <location>
        <begin position="22"/>
        <end position="47"/>
    </location>
</feature>
<feature type="region of interest" description="Disordered" evidence="1">
    <location>
        <begin position="79"/>
        <end position="114"/>
    </location>
</feature>
<proteinExistence type="predicted"/>
<comment type="caution">
    <text evidence="2">The sequence shown here is derived from an EMBL/GenBank/DDBJ whole genome shotgun (WGS) entry which is preliminary data.</text>
</comment>
<name>A0A699GXD5_TANCI</name>
<dbReference type="AlphaFoldDB" id="A0A699GXD5"/>
<dbReference type="EMBL" id="BKCJ010070518">
    <property type="protein sequence ID" value="GEW71437.1"/>
    <property type="molecule type" value="Genomic_DNA"/>
</dbReference>
<protein>
    <submittedName>
        <fullName evidence="2">Uncharacterized protein</fullName>
    </submittedName>
</protein>
<feature type="compositionally biased region" description="Basic and acidic residues" evidence="1">
    <location>
        <begin position="189"/>
        <end position="200"/>
    </location>
</feature>
<feature type="compositionally biased region" description="Polar residues" evidence="1">
    <location>
        <begin position="10"/>
        <end position="21"/>
    </location>
</feature>
<feature type="compositionally biased region" description="Basic and acidic residues" evidence="1">
    <location>
        <begin position="149"/>
        <end position="158"/>
    </location>
</feature>
<feature type="region of interest" description="Disordered" evidence="1">
    <location>
        <begin position="149"/>
        <end position="208"/>
    </location>
</feature>
<evidence type="ECO:0000313" key="2">
    <source>
        <dbReference type="EMBL" id="GEW71437.1"/>
    </source>
</evidence>
<sequence length="265" mass="30548">MQITKRKVDMSTTPNANLVDTKSSRTEPKEHNTSSRSRNDAHDDDANIRPIYDEEPIPKLLRNQSIVRQLTTFKSERTRITKPRFASQVDVNNNLSKPVTPHYSPKLQESDVVKSHNVIASSESRNSLKNMPRFSSNDIVYNHYLKEARKKTQEKGRNSEPNVMPSARSQSTANDNKPKPRINNQRSRSWPESKRSHETTKTVPTAEHSRNSRNFFDSKHFVCLTFQKCVFNANHDSCLTKFLNEANSRAKVPSHKTTKRYKLVE</sequence>
<evidence type="ECO:0000256" key="1">
    <source>
        <dbReference type="SAM" id="MobiDB-lite"/>
    </source>
</evidence>
<reference evidence="2" key="1">
    <citation type="journal article" date="2019" name="Sci. Rep.">
        <title>Draft genome of Tanacetum cinerariifolium, the natural source of mosquito coil.</title>
        <authorList>
            <person name="Yamashiro T."/>
            <person name="Shiraishi A."/>
            <person name="Satake H."/>
            <person name="Nakayama K."/>
        </authorList>
    </citation>
    <scope>NUCLEOTIDE SEQUENCE</scope>
</reference>
<feature type="region of interest" description="Disordered" evidence="1">
    <location>
        <begin position="1"/>
        <end position="56"/>
    </location>
</feature>
<organism evidence="2">
    <name type="scientific">Tanacetum cinerariifolium</name>
    <name type="common">Dalmatian daisy</name>
    <name type="synonym">Chrysanthemum cinerariifolium</name>
    <dbReference type="NCBI Taxonomy" id="118510"/>
    <lineage>
        <taxon>Eukaryota</taxon>
        <taxon>Viridiplantae</taxon>
        <taxon>Streptophyta</taxon>
        <taxon>Embryophyta</taxon>
        <taxon>Tracheophyta</taxon>
        <taxon>Spermatophyta</taxon>
        <taxon>Magnoliopsida</taxon>
        <taxon>eudicotyledons</taxon>
        <taxon>Gunneridae</taxon>
        <taxon>Pentapetalae</taxon>
        <taxon>asterids</taxon>
        <taxon>campanulids</taxon>
        <taxon>Asterales</taxon>
        <taxon>Asteraceae</taxon>
        <taxon>Asteroideae</taxon>
        <taxon>Anthemideae</taxon>
        <taxon>Anthemidinae</taxon>
        <taxon>Tanacetum</taxon>
    </lineage>
</organism>
<gene>
    <name evidence="2" type="ORF">Tci_243413</name>
</gene>
<accession>A0A699GXD5</accession>